<keyword evidence="3" id="KW-1185">Reference proteome</keyword>
<comment type="caution">
    <text evidence="2">The sequence shown here is derived from an EMBL/GenBank/DDBJ whole genome shotgun (WGS) entry which is preliminary data.</text>
</comment>
<gene>
    <name evidence="2" type="ORF">B0H15DRAFT_30484</name>
</gene>
<keyword evidence="1" id="KW-0812">Transmembrane</keyword>
<accession>A0AAD6UDR6</accession>
<sequence length="118" mass="13357">MPPRPAVAPATYIWECSCFARRSSAQVNTTLMDYFYLLNASLSGHLSLLLLLHVCHRPIADRRVSCIIFMMLLFIADCIGFCLIILSSLEKQSTKLMQASIREYSHQNVFKRCVSPTA</sequence>
<evidence type="ECO:0000313" key="3">
    <source>
        <dbReference type="Proteomes" id="UP001222325"/>
    </source>
</evidence>
<feature type="transmembrane region" description="Helical" evidence="1">
    <location>
        <begin position="67"/>
        <end position="89"/>
    </location>
</feature>
<evidence type="ECO:0000313" key="2">
    <source>
        <dbReference type="EMBL" id="KAJ7097030.1"/>
    </source>
</evidence>
<dbReference type="AlphaFoldDB" id="A0AAD6UDR6"/>
<feature type="transmembrane region" description="Helical" evidence="1">
    <location>
        <begin position="34"/>
        <end position="55"/>
    </location>
</feature>
<protein>
    <submittedName>
        <fullName evidence="2">Uncharacterized protein</fullName>
    </submittedName>
</protein>
<organism evidence="2 3">
    <name type="scientific">Mycena belliarum</name>
    <dbReference type="NCBI Taxonomy" id="1033014"/>
    <lineage>
        <taxon>Eukaryota</taxon>
        <taxon>Fungi</taxon>
        <taxon>Dikarya</taxon>
        <taxon>Basidiomycota</taxon>
        <taxon>Agaricomycotina</taxon>
        <taxon>Agaricomycetes</taxon>
        <taxon>Agaricomycetidae</taxon>
        <taxon>Agaricales</taxon>
        <taxon>Marasmiineae</taxon>
        <taxon>Mycenaceae</taxon>
        <taxon>Mycena</taxon>
    </lineage>
</organism>
<dbReference type="Proteomes" id="UP001222325">
    <property type="component" value="Unassembled WGS sequence"/>
</dbReference>
<name>A0AAD6UDR6_9AGAR</name>
<dbReference type="EMBL" id="JARJCN010000010">
    <property type="protein sequence ID" value="KAJ7097030.1"/>
    <property type="molecule type" value="Genomic_DNA"/>
</dbReference>
<keyword evidence="1" id="KW-1133">Transmembrane helix</keyword>
<reference evidence="2" key="1">
    <citation type="submission" date="2023-03" db="EMBL/GenBank/DDBJ databases">
        <title>Massive genome expansion in bonnet fungi (Mycena s.s.) driven by repeated elements and novel gene families across ecological guilds.</title>
        <authorList>
            <consortium name="Lawrence Berkeley National Laboratory"/>
            <person name="Harder C.B."/>
            <person name="Miyauchi S."/>
            <person name="Viragh M."/>
            <person name="Kuo A."/>
            <person name="Thoen E."/>
            <person name="Andreopoulos B."/>
            <person name="Lu D."/>
            <person name="Skrede I."/>
            <person name="Drula E."/>
            <person name="Henrissat B."/>
            <person name="Morin E."/>
            <person name="Kohler A."/>
            <person name="Barry K."/>
            <person name="LaButti K."/>
            <person name="Morin E."/>
            <person name="Salamov A."/>
            <person name="Lipzen A."/>
            <person name="Mereny Z."/>
            <person name="Hegedus B."/>
            <person name="Baldrian P."/>
            <person name="Stursova M."/>
            <person name="Weitz H."/>
            <person name="Taylor A."/>
            <person name="Grigoriev I.V."/>
            <person name="Nagy L.G."/>
            <person name="Martin F."/>
            <person name="Kauserud H."/>
        </authorList>
    </citation>
    <scope>NUCLEOTIDE SEQUENCE</scope>
    <source>
        <strain evidence="2">CBHHK173m</strain>
    </source>
</reference>
<proteinExistence type="predicted"/>
<keyword evidence="1" id="KW-0472">Membrane</keyword>
<evidence type="ECO:0000256" key="1">
    <source>
        <dbReference type="SAM" id="Phobius"/>
    </source>
</evidence>